<feature type="region of interest" description="Disordered" evidence="6">
    <location>
        <begin position="321"/>
        <end position="341"/>
    </location>
</feature>
<evidence type="ECO:0000256" key="3">
    <source>
        <dbReference type="ARBA" id="ARBA00022454"/>
    </source>
</evidence>
<reference evidence="9" key="1">
    <citation type="submission" date="2025-08" db="UniProtKB">
        <authorList>
            <consortium name="RefSeq"/>
        </authorList>
    </citation>
    <scope>IDENTIFICATION</scope>
    <source>
        <tissue evidence="9">Liver</tissue>
    </source>
</reference>
<evidence type="ECO:0000259" key="7">
    <source>
        <dbReference type="Pfam" id="PF10341"/>
    </source>
</evidence>
<evidence type="ECO:0000313" key="8">
    <source>
        <dbReference type="Proteomes" id="UP000695026"/>
    </source>
</evidence>
<evidence type="ECO:0000256" key="6">
    <source>
        <dbReference type="SAM" id="MobiDB-lite"/>
    </source>
</evidence>
<feature type="region of interest" description="Disordered" evidence="6">
    <location>
        <begin position="1"/>
        <end position="32"/>
    </location>
</feature>
<accession>A0A9F3QSF1</accession>
<feature type="region of interest" description="Disordered" evidence="6">
    <location>
        <begin position="276"/>
        <end position="295"/>
    </location>
</feature>
<gene>
    <name evidence="9" type="primary">LOC103062803</name>
</gene>
<dbReference type="GO" id="GO:0007004">
    <property type="term" value="P:telomere maintenance via telomerase"/>
    <property type="evidence" value="ECO:0007669"/>
    <property type="project" value="InterPro"/>
</dbReference>
<sequence>MDPGQASYRLRKRKSPRRARPGGLDTEDSLASRNRPNYLEPWIVTLLLEYNESVTKTDGQIGHVLKVLNEPKVHQDAEQGPETILCIGDGHHYIEVVVAAKAGEMTKSSIAQSGFSGIIGQFIILQNYRVSFKAATEMEDCQFYLILECFRVMPMKREEKRLRDCNQEPSVLQKIKELWQKSFVLQPWFSSESPSVSQVLKEINQDQLSTLKQNAKDCLNLLDPSKLLDSEQLAVYPDTKWQLERKQDKMHQDIFTIPAKFLAISAENEAALSRSYTSKTPQAVPEADENIQEDDRSTISFFSAADSTSLDGSLENPWDAFPGITLSSSSDTSGTSPGLPQTQQMLLASPAEEANPHSNACASDFLEPCNNMPHCSSEQAAPVRSSTLLHSHDSEFPKGAANQESGLIASTTASQASQIADNIPCGQPLNKSHLHSSVHLYSPVCHSTEGDFFERVSENRKDCLSHAQRAKRMTARWKYLETAKCVSSKRKQRPNEEEPSETFSSPTCSNNLEGVGQCSTETVAKSTNPSKKHQYPPLKFVSTPKKRRFKEIQDQQSCVCPQCGCTERLLEKGSEQEPIGIIMRKSKQIGVQQKESVKGDRLHNPPTPELCSQVQSVRISRALLGWARWVFSNTQNQ</sequence>
<dbReference type="GO" id="GO:0005697">
    <property type="term" value="C:telomerase holoenzyme complex"/>
    <property type="evidence" value="ECO:0007669"/>
    <property type="project" value="InterPro"/>
</dbReference>
<evidence type="ECO:0000313" key="9">
    <source>
        <dbReference type="RefSeq" id="XP_015744597.1"/>
    </source>
</evidence>
<keyword evidence="4" id="KW-0779">Telomere</keyword>
<dbReference type="PANTHER" id="PTHR14487:SF3">
    <property type="entry name" value="ADRENOCORTICAL DYSPLASIA PROTEIN HOMOLOG"/>
    <property type="match status" value="1"/>
</dbReference>
<dbReference type="OMA" id="YILQPWI"/>
<proteinExistence type="predicted"/>
<protein>
    <submittedName>
        <fullName evidence="9">Uncharacterized protein LOC103062803 isoform X1</fullName>
    </submittedName>
</protein>
<dbReference type="GO" id="GO:0070187">
    <property type="term" value="C:shelterin complex"/>
    <property type="evidence" value="ECO:0007669"/>
    <property type="project" value="InterPro"/>
</dbReference>
<dbReference type="Gene3D" id="2.40.50.960">
    <property type="match status" value="1"/>
</dbReference>
<dbReference type="InterPro" id="IPR028631">
    <property type="entry name" value="ACD"/>
</dbReference>
<evidence type="ECO:0000256" key="2">
    <source>
        <dbReference type="ARBA" id="ARBA00004574"/>
    </source>
</evidence>
<keyword evidence="3" id="KW-0158">Chromosome</keyword>
<dbReference type="GeneID" id="103062803"/>
<dbReference type="Pfam" id="PF10341">
    <property type="entry name" value="TPP1"/>
    <property type="match status" value="1"/>
</dbReference>
<evidence type="ECO:0000256" key="4">
    <source>
        <dbReference type="ARBA" id="ARBA00022895"/>
    </source>
</evidence>
<dbReference type="InterPro" id="IPR019437">
    <property type="entry name" value="TPP1/Est3"/>
</dbReference>
<dbReference type="GO" id="GO:0042162">
    <property type="term" value="F:telomeric DNA binding"/>
    <property type="evidence" value="ECO:0007669"/>
    <property type="project" value="InterPro"/>
</dbReference>
<dbReference type="AlphaFoldDB" id="A0A9F3QSF1"/>
<feature type="domain" description="Shelterin complex subunit TPP1/Est3" evidence="7">
    <location>
        <begin position="40"/>
        <end position="183"/>
    </location>
</feature>
<dbReference type="GO" id="GO:0016233">
    <property type="term" value="P:telomere capping"/>
    <property type="evidence" value="ECO:0007669"/>
    <property type="project" value="InterPro"/>
</dbReference>
<keyword evidence="8" id="KW-1185">Reference proteome</keyword>
<evidence type="ECO:0000256" key="1">
    <source>
        <dbReference type="ARBA" id="ARBA00004123"/>
    </source>
</evidence>
<dbReference type="RefSeq" id="XP_015744597.1">
    <property type="nucleotide sequence ID" value="XM_015889111.2"/>
</dbReference>
<comment type="subcellular location">
    <subcellularLocation>
        <location evidence="2">Chromosome</location>
        <location evidence="2">Telomere</location>
    </subcellularLocation>
    <subcellularLocation>
        <location evidence="1">Nucleus</location>
    </subcellularLocation>
</comment>
<evidence type="ECO:0000256" key="5">
    <source>
        <dbReference type="ARBA" id="ARBA00023242"/>
    </source>
</evidence>
<feature type="region of interest" description="Disordered" evidence="6">
    <location>
        <begin position="488"/>
        <end position="508"/>
    </location>
</feature>
<name>A0A9F3QSF1_PYTBI</name>
<keyword evidence="5" id="KW-0539">Nucleus</keyword>
<dbReference type="KEGG" id="pbi:103062803"/>
<feature type="compositionally biased region" description="Basic residues" evidence="6">
    <location>
        <begin position="9"/>
        <end position="20"/>
    </location>
</feature>
<dbReference type="PANTHER" id="PTHR14487">
    <property type="entry name" value="ADRENOCORTICAL DYSPLASIA PROTEIN ACD"/>
    <property type="match status" value="1"/>
</dbReference>
<feature type="compositionally biased region" description="Low complexity" evidence="6">
    <location>
        <begin position="322"/>
        <end position="340"/>
    </location>
</feature>
<dbReference type="Proteomes" id="UP000695026">
    <property type="component" value="Unplaced"/>
</dbReference>
<dbReference type="GO" id="GO:0032211">
    <property type="term" value="P:negative regulation of telomere maintenance via telomerase"/>
    <property type="evidence" value="ECO:0007669"/>
    <property type="project" value="TreeGrafter"/>
</dbReference>
<organism evidence="8 9">
    <name type="scientific">Python bivittatus</name>
    <name type="common">Burmese python</name>
    <name type="synonym">Python molurus bivittatus</name>
    <dbReference type="NCBI Taxonomy" id="176946"/>
    <lineage>
        <taxon>Eukaryota</taxon>
        <taxon>Metazoa</taxon>
        <taxon>Chordata</taxon>
        <taxon>Craniata</taxon>
        <taxon>Vertebrata</taxon>
        <taxon>Euteleostomi</taxon>
        <taxon>Lepidosauria</taxon>
        <taxon>Squamata</taxon>
        <taxon>Bifurcata</taxon>
        <taxon>Unidentata</taxon>
        <taxon>Episquamata</taxon>
        <taxon>Toxicofera</taxon>
        <taxon>Serpentes</taxon>
        <taxon>Henophidia</taxon>
        <taxon>Pythonidae</taxon>
        <taxon>Python</taxon>
    </lineage>
</organism>
<dbReference type="GO" id="GO:0070198">
    <property type="term" value="P:protein localization to chromosome, telomeric region"/>
    <property type="evidence" value="ECO:0007669"/>
    <property type="project" value="TreeGrafter"/>
</dbReference>
<dbReference type="OrthoDB" id="9899304at2759"/>